<keyword evidence="2" id="KW-0732">Signal</keyword>
<gene>
    <name evidence="3" type="ORF">ALAG00032_LOCUS7459</name>
</gene>
<evidence type="ECO:0000313" key="3">
    <source>
        <dbReference type="EMBL" id="CAE0366711.1"/>
    </source>
</evidence>
<protein>
    <submittedName>
        <fullName evidence="3">Uncharacterized protein</fullName>
    </submittedName>
</protein>
<proteinExistence type="predicted"/>
<dbReference type="EMBL" id="HBIJ01010906">
    <property type="protein sequence ID" value="CAE0366711.1"/>
    <property type="molecule type" value="Transcribed_RNA"/>
</dbReference>
<feature type="compositionally biased region" description="Pro residues" evidence="1">
    <location>
        <begin position="103"/>
        <end position="125"/>
    </location>
</feature>
<name>A0A7S3JVX9_9STRA</name>
<accession>A0A7S3JVX9</accession>
<feature type="compositionally biased region" description="Basic and acidic residues" evidence="1">
    <location>
        <begin position="172"/>
        <end position="189"/>
    </location>
</feature>
<feature type="chain" id="PRO_5031346413" evidence="2">
    <location>
        <begin position="18"/>
        <end position="233"/>
    </location>
</feature>
<organism evidence="3">
    <name type="scientific">Aureoumbra lagunensis</name>
    <dbReference type="NCBI Taxonomy" id="44058"/>
    <lineage>
        <taxon>Eukaryota</taxon>
        <taxon>Sar</taxon>
        <taxon>Stramenopiles</taxon>
        <taxon>Ochrophyta</taxon>
        <taxon>Pelagophyceae</taxon>
        <taxon>Pelagomonadales</taxon>
        <taxon>Aureoumbra</taxon>
    </lineage>
</organism>
<reference evidence="3" key="1">
    <citation type="submission" date="2021-01" db="EMBL/GenBank/DDBJ databases">
        <authorList>
            <person name="Corre E."/>
            <person name="Pelletier E."/>
            <person name="Niang G."/>
            <person name="Scheremetjew M."/>
            <person name="Finn R."/>
            <person name="Kale V."/>
            <person name="Holt S."/>
            <person name="Cochrane G."/>
            <person name="Meng A."/>
            <person name="Brown T."/>
            <person name="Cohen L."/>
        </authorList>
    </citation>
    <scope>NUCLEOTIDE SEQUENCE</scope>
    <source>
        <strain evidence="3">CCMP1510</strain>
    </source>
</reference>
<dbReference type="AlphaFoldDB" id="A0A7S3JVX9"/>
<evidence type="ECO:0000256" key="1">
    <source>
        <dbReference type="SAM" id="MobiDB-lite"/>
    </source>
</evidence>
<sequence length="233" mass="24838">MSQFLLFLSLLFPTLNCWQLPSTNFGMKSGTLSNDRRRQVQIYTQQRENGDVKTNFLLAKADSPSASDFLLDLTLTGLGALVLLRTRGPMPDEEKKIVTPSPKATPVPAPAPVPKSTPAPKPTPPSKSSTPAAKVSTTKLTPQAPPSTPPPKREAKTVMPSALLAKAPPGLKRIDVEPSKDETPKETESTPKSSQVVESTEVEKKGLLSGVTPKLIIGIVAAAIIGVITSRPF</sequence>
<feature type="compositionally biased region" description="Low complexity" evidence="1">
    <location>
        <begin position="126"/>
        <end position="139"/>
    </location>
</feature>
<evidence type="ECO:0000256" key="2">
    <source>
        <dbReference type="SAM" id="SignalP"/>
    </source>
</evidence>
<feature type="signal peptide" evidence="2">
    <location>
        <begin position="1"/>
        <end position="17"/>
    </location>
</feature>
<feature type="region of interest" description="Disordered" evidence="1">
    <location>
        <begin position="92"/>
        <end position="202"/>
    </location>
</feature>